<feature type="compositionally biased region" description="Basic and acidic residues" evidence="1">
    <location>
        <begin position="478"/>
        <end position="497"/>
    </location>
</feature>
<feature type="compositionally biased region" description="Polar residues" evidence="1">
    <location>
        <begin position="179"/>
        <end position="207"/>
    </location>
</feature>
<dbReference type="RefSeq" id="XP_035345369.1">
    <property type="nucleotide sequence ID" value="XM_035489476.1"/>
</dbReference>
<feature type="compositionally biased region" description="Basic and acidic residues" evidence="1">
    <location>
        <begin position="561"/>
        <end position="570"/>
    </location>
</feature>
<feature type="compositionally biased region" description="Low complexity" evidence="1">
    <location>
        <begin position="540"/>
        <end position="558"/>
    </location>
</feature>
<feature type="compositionally biased region" description="Basic and acidic residues" evidence="1">
    <location>
        <begin position="653"/>
        <end position="684"/>
    </location>
</feature>
<sequence>MAEPVSHDVVNQTRSGGEFSPSDVPASINDKTSAEGDVGRITINQLDEQDSPSTGEHKTAMDINESENFVGQGNGVSSGTSVSAEGGADNWQDVGRQGPNSVASRALELNGVASLSDGGEDSSLGGSDTDTSRNDGRHHARTGSMKKPTAFKPVSFAKFSVPKAPGSSTVPKPGDKRTIQSSSPEGTELTTIATTPVSSSSIASPQLATRPRLVAKTTSGLGSLSKPSASLKATSSGPDPSQVWNKNRPAQPPSTKHLTDEELKQQYGIHMTSRIQEDGKATEAKWADIDDDEEDWAPETIEWNDGTKINLTHAENDVPPQDTPQTHKAKEVAHHPEENVPREAPRTLLSKPSTTVGPNATVLRLGASAERQQQQAKAAIASRSGGDRPMLTVKSPAPPPSKSPWAALPPVERISPIHPPFQGAQGQHISRMPNREQAVPENAIHSIPTREIAADDFNRSWRDEQSNAPRELFNSHSGRYEPVPDNRKGSTRQEVHSRAPAVLQRPGGNDLAGPAEPSAAFQTHRSTHPEIGPWTRRRASSNVSGGSGSYGRRMSFGRPDGPGKTHDGRRGSQVNGTLEHPIQPNEAPHVKEPGLQDNQQPAASIPGQPGAPNNGAYAPPVSQPGAAQTQPEAPSQEVPQSSSEDLVIMQQRIMKEKRMEARQRRIEQEQKEEAARRERIRLKLEALGPAPEVKAKPEDQADSTSLPGTRPTVQSPPKPPVPEPTGEPKQYGMMKVHPPEPVKKIVPSIQERVVEKPSTVSAPPRRGVSPARDAKAEPVQPNGILPHGESFPKAHGQDVEDSTSDEKDSQWKGNINPNTYSPWTTAPKLSNHPSPSSNPWKPLSSDKTLGNGTFDRSLTNFSPRDLSLRTPIALAEPTSIVPLPGNMDKMSGPQPFTSTRLGKDGQPLSALPPSEKRHVSYEPFQAITRPRPIGPPNTHWASEPRRGATAAWNSFPAVAAKQDAEDNKRFQRELESMRDEPSASLDISELAETWRQVQPGEQAGKRQVVSVVKQTEAPAPLPSLPGFDASIDGLPFTETQPRPFSNVIGRGSRFFPTITDTPKGTVIVDDARPRSPSPPPPEEHSSHPAFSGNIYRPLVNLPIPKPVVRLPPKGKAAPSKPPTFASMAMAPPRPTRQVNVATSWQDRINGLLGKNAVPEKRNTLAVTSATREPLDVQSNPASAAVSLPHSLRQVTTMEPSVASKVVSKEVEEEEAIFEDREVGSLPIVHIPIMAPPNAWHAALPPPTRMRPKILKPMQVHSIEPYAFDPPEKDSSGNWQVRVHPAGSTNAKSVAFAKKPPGPASRQKAPSSFRTRKHPPRSRDVSAKSNTTQGSKRQTSSTHNSKHNGPPTRGT</sequence>
<feature type="compositionally biased region" description="Basic and acidic residues" evidence="1">
    <location>
        <begin position="790"/>
        <end position="810"/>
    </location>
</feature>
<feature type="compositionally biased region" description="Polar residues" evidence="1">
    <location>
        <begin position="625"/>
        <end position="644"/>
    </location>
</feature>
<feature type="region of interest" description="Disordered" evidence="1">
    <location>
        <begin position="1"/>
        <end position="260"/>
    </location>
</feature>
<feature type="compositionally biased region" description="Basic and acidic residues" evidence="1">
    <location>
        <begin position="328"/>
        <end position="345"/>
    </location>
</feature>
<accession>A0A7H8R0K5</accession>
<protein>
    <submittedName>
        <fullName evidence="2">Uncharacterized protein</fullName>
    </submittedName>
</protein>
<evidence type="ECO:0000256" key="1">
    <source>
        <dbReference type="SAM" id="MobiDB-lite"/>
    </source>
</evidence>
<feature type="compositionally biased region" description="Pro residues" evidence="1">
    <location>
        <begin position="714"/>
        <end position="725"/>
    </location>
</feature>
<dbReference type="GeneID" id="55993818"/>
<feature type="compositionally biased region" description="Polar residues" evidence="1">
    <location>
        <begin position="811"/>
        <end position="862"/>
    </location>
</feature>
<name>A0A7H8R0K5_TALRU</name>
<reference evidence="3" key="1">
    <citation type="submission" date="2020-06" db="EMBL/GenBank/DDBJ databases">
        <title>A chromosome-scale genome assembly of Talaromyces rugulosus W13939.</title>
        <authorList>
            <person name="Wang B."/>
            <person name="Guo L."/>
            <person name="Ye K."/>
            <person name="Wang L."/>
        </authorList>
    </citation>
    <scope>NUCLEOTIDE SEQUENCE [LARGE SCALE GENOMIC DNA]</scope>
    <source>
        <strain evidence="3">W13939</strain>
    </source>
</reference>
<feature type="compositionally biased region" description="Basic and acidic residues" evidence="1">
    <location>
        <begin position="962"/>
        <end position="981"/>
    </location>
</feature>
<feature type="region of interest" description="Disordered" evidence="1">
    <location>
        <begin position="1055"/>
        <end position="1092"/>
    </location>
</feature>
<dbReference type="OrthoDB" id="5416983at2759"/>
<gene>
    <name evidence="2" type="ORF">TRUGW13939_06323</name>
</gene>
<feature type="compositionally biased region" description="Polar residues" evidence="1">
    <location>
        <begin position="216"/>
        <end position="245"/>
    </location>
</feature>
<feature type="compositionally biased region" description="Basic and acidic residues" evidence="1">
    <location>
        <begin position="452"/>
        <end position="465"/>
    </location>
</feature>
<feature type="compositionally biased region" description="Polar residues" evidence="1">
    <location>
        <begin position="1326"/>
        <end position="1342"/>
    </location>
</feature>
<proteinExistence type="predicted"/>
<feature type="region of interest" description="Disordered" evidence="1">
    <location>
        <begin position="879"/>
        <end position="985"/>
    </location>
</feature>
<feature type="compositionally biased region" description="Low complexity" evidence="1">
    <location>
        <begin position="114"/>
        <end position="129"/>
    </location>
</feature>
<feature type="compositionally biased region" description="Polar residues" evidence="1">
    <location>
        <begin position="66"/>
        <end position="83"/>
    </location>
</feature>
<dbReference type="Proteomes" id="UP000509510">
    <property type="component" value="Chromosome III"/>
</dbReference>
<dbReference type="KEGG" id="trg:TRUGW13939_06323"/>
<evidence type="ECO:0000313" key="2">
    <source>
        <dbReference type="EMBL" id="QKX59191.1"/>
    </source>
</evidence>
<feature type="compositionally biased region" description="Low complexity" evidence="1">
    <location>
        <begin position="606"/>
        <end position="620"/>
    </location>
</feature>
<evidence type="ECO:0000313" key="3">
    <source>
        <dbReference type="Proteomes" id="UP000509510"/>
    </source>
</evidence>
<feature type="region of interest" description="Disordered" evidence="1">
    <location>
        <begin position="1287"/>
        <end position="1354"/>
    </location>
</feature>
<dbReference type="EMBL" id="CP055900">
    <property type="protein sequence ID" value="QKX59191.1"/>
    <property type="molecule type" value="Genomic_DNA"/>
</dbReference>
<feature type="compositionally biased region" description="Polar residues" evidence="1">
    <location>
        <begin position="42"/>
        <end position="54"/>
    </location>
</feature>
<feature type="region of interest" description="Disordered" evidence="1">
    <location>
        <begin position="312"/>
        <end position="864"/>
    </location>
</feature>
<keyword evidence="3" id="KW-1185">Reference proteome</keyword>
<organism evidence="2 3">
    <name type="scientific">Talaromyces rugulosus</name>
    <name type="common">Penicillium rugulosum</name>
    <dbReference type="NCBI Taxonomy" id="121627"/>
    <lineage>
        <taxon>Eukaryota</taxon>
        <taxon>Fungi</taxon>
        <taxon>Dikarya</taxon>
        <taxon>Ascomycota</taxon>
        <taxon>Pezizomycotina</taxon>
        <taxon>Eurotiomycetes</taxon>
        <taxon>Eurotiomycetidae</taxon>
        <taxon>Eurotiales</taxon>
        <taxon>Trichocomaceae</taxon>
        <taxon>Talaromyces</taxon>
        <taxon>Talaromyces sect. Islandici</taxon>
    </lineage>
</organism>